<dbReference type="InterPro" id="IPR016181">
    <property type="entry name" value="Acyl_CoA_acyltransferase"/>
</dbReference>
<dbReference type="EC" id="2.4.2.-" evidence="5"/>
<dbReference type="Proteomes" id="UP000095282">
    <property type="component" value="Unplaced"/>
</dbReference>
<dbReference type="PROSITE" id="PS51059">
    <property type="entry name" value="PARP_CATALYTIC"/>
    <property type="match status" value="1"/>
</dbReference>
<comment type="catalytic activity">
    <reaction evidence="4">
        <text>NAD(+) + (ADP-D-ribosyl)n-acceptor = nicotinamide + (ADP-D-ribosyl)n+1-acceptor + H(+).</text>
        <dbReference type="EC" id="2.4.2.30"/>
    </reaction>
</comment>
<dbReference type="eggNOG" id="KOG3138">
    <property type="taxonomic scope" value="Eukaryota"/>
</dbReference>
<dbReference type="GO" id="GO:0006302">
    <property type="term" value="P:double-strand break repair"/>
    <property type="evidence" value="ECO:0007669"/>
    <property type="project" value="TreeGrafter"/>
</dbReference>
<evidence type="ECO:0000256" key="6">
    <source>
        <dbReference type="SAM" id="MobiDB-lite"/>
    </source>
</evidence>
<proteinExistence type="predicted"/>
<feature type="compositionally biased region" description="Basic and acidic residues" evidence="6">
    <location>
        <begin position="398"/>
        <end position="411"/>
    </location>
</feature>
<dbReference type="Pfam" id="PF00583">
    <property type="entry name" value="Acetyltransf_1"/>
    <property type="match status" value="1"/>
</dbReference>
<keyword evidence="1 5" id="KW-0328">Glycosyltransferase</keyword>
<dbReference type="Pfam" id="PF00644">
    <property type="entry name" value="PARP"/>
    <property type="match status" value="1"/>
</dbReference>
<dbReference type="AlphaFoldDB" id="A0A1I7U265"/>
<evidence type="ECO:0000256" key="3">
    <source>
        <dbReference type="ARBA" id="ARBA00023027"/>
    </source>
</evidence>
<evidence type="ECO:0000313" key="10">
    <source>
        <dbReference type="WBParaSite" id="Csp11.Scaffold629.g14098.t1"/>
    </source>
</evidence>
<dbReference type="SUPFAM" id="SSF55729">
    <property type="entry name" value="Acyl-CoA N-acyltransferases (Nat)"/>
    <property type="match status" value="1"/>
</dbReference>
<dbReference type="GO" id="GO:0070212">
    <property type="term" value="P:protein poly-ADP-ribosylation"/>
    <property type="evidence" value="ECO:0007669"/>
    <property type="project" value="TreeGrafter"/>
</dbReference>
<dbReference type="GO" id="GO:0003950">
    <property type="term" value="F:NAD+ poly-ADP-ribosyltransferase activity"/>
    <property type="evidence" value="ECO:0007669"/>
    <property type="project" value="UniProtKB-UniRule"/>
</dbReference>
<organism evidence="9 10">
    <name type="scientific">Caenorhabditis tropicalis</name>
    <dbReference type="NCBI Taxonomy" id="1561998"/>
    <lineage>
        <taxon>Eukaryota</taxon>
        <taxon>Metazoa</taxon>
        <taxon>Ecdysozoa</taxon>
        <taxon>Nematoda</taxon>
        <taxon>Chromadorea</taxon>
        <taxon>Rhabditida</taxon>
        <taxon>Rhabditina</taxon>
        <taxon>Rhabditomorpha</taxon>
        <taxon>Rhabditoidea</taxon>
        <taxon>Rhabditidae</taxon>
        <taxon>Peloderinae</taxon>
        <taxon>Caenorhabditis</taxon>
    </lineage>
</organism>
<evidence type="ECO:0000313" key="9">
    <source>
        <dbReference type="Proteomes" id="UP000095282"/>
    </source>
</evidence>
<dbReference type="PROSITE" id="PS51186">
    <property type="entry name" value="GNAT"/>
    <property type="match status" value="1"/>
</dbReference>
<feature type="domain" description="N-acetyltransferase" evidence="8">
    <location>
        <begin position="238"/>
        <end position="387"/>
    </location>
</feature>
<dbReference type="InterPro" id="IPR012317">
    <property type="entry name" value="Poly(ADP-ribose)pol_cat_dom"/>
</dbReference>
<name>A0A1I7U265_9PELO</name>
<dbReference type="WBParaSite" id="Csp11.Scaffold629.g14098.t1">
    <property type="protein sequence ID" value="Csp11.Scaffold629.g14098.t1"/>
    <property type="gene ID" value="Csp11.Scaffold629.g14098"/>
</dbReference>
<feature type="region of interest" description="Disordered" evidence="6">
    <location>
        <begin position="391"/>
        <end position="432"/>
    </location>
</feature>
<protein>
    <recommendedName>
        <fullName evidence="5">Poly [ADP-ribose] polymerase</fullName>
        <shortName evidence="5">PARP</shortName>
        <ecNumber evidence="5">2.4.2.-</ecNumber>
    </recommendedName>
</protein>
<evidence type="ECO:0000259" key="7">
    <source>
        <dbReference type="PROSITE" id="PS51059"/>
    </source>
</evidence>
<evidence type="ECO:0000256" key="2">
    <source>
        <dbReference type="ARBA" id="ARBA00022679"/>
    </source>
</evidence>
<dbReference type="PANTHER" id="PTHR10459:SF60">
    <property type="entry name" value="POLY [ADP-RIBOSE] POLYMERASE 2"/>
    <property type="match status" value="1"/>
</dbReference>
<evidence type="ECO:0000259" key="8">
    <source>
        <dbReference type="PROSITE" id="PS51186"/>
    </source>
</evidence>
<reference evidence="10" key="1">
    <citation type="submission" date="2016-11" db="UniProtKB">
        <authorList>
            <consortium name="WormBaseParasite"/>
        </authorList>
    </citation>
    <scope>IDENTIFICATION</scope>
</reference>
<feature type="region of interest" description="Disordered" evidence="6">
    <location>
        <begin position="190"/>
        <end position="209"/>
    </location>
</feature>
<sequence>MLNALLDIKFAYDQICGSNPKRGIPGIDLVDTNYEKLNCIMTPLQRDSEDWNHIIEYIHNTQGSTHDIKVDLVDILKLDRADESTKFMKNIGNRRLLWHGSGKMNFAGILGQGLRIAPPEAPSSGYMFGKGVYFADMFSKSFFCCRAFPRNEAYLLLCDVALGNITECMQATPYNTIPMNCHSVKAMSSDNNQMASSSNERPQVASTQARNEISLKTATRLSLPPNTIQKMVALQNSLCIKALDEQTFREFRVLTNLIVPGGAEDSFFEAAKKNPRLSAIARFNNRAVGYISCELRNDDQVLYIVDIGVLPSYRGHGIGGALMHHAITDIAENLQTVEALCLHVYDDQVDLIRLFERFDFTDFPEGQHEDDPENYLVFVRRANKRVDLVEPPPRKRQKTEPIEITIEKVTEDTVAGQTSLQRRQPPCGGPRE</sequence>
<dbReference type="GO" id="GO:0016747">
    <property type="term" value="F:acyltransferase activity, transferring groups other than amino-acyl groups"/>
    <property type="evidence" value="ECO:0007669"/>
    <property type="project" value="InterPro"/>
</dbReference>
<keyword evidence="3 5" id="KW-0520">NAD</keyword>
<feature type="domain" description="PARP catalytic" evidence="7">
    <location>
        <begin position="28"/>
        <end position="238"/>
    </location>
</feature>
<dbReference type="InterPro" id="IPR050800">
    <property type="entry name" value="ARTD/PARP"/>
</dbReference>
<dbReference type="Gene3D" id="3.40.630.30">
    <property type="match status" value="1"/>
</dbReference>
<dbReference type="GO" id="GO:0005730">
    <property type="term" value="C:nucleolus"/>
    <property type="evidence" value="ECO:0007669"/>
    <property type="project" value="TreeGrafter"/>
</dbReference>
<dbReference type="STRING" id="1561998.A0A1I7U265"/>
<keyword evidence="2 5" id="KW-0808">Transferase</keyword>
<evidence type="ECO:0000256" key="4">
    <source>
        <dbReference type="ARBA" id="ARBA00033987"/>
    </source>
</evidence>
<dbReference type="PANTHER" id="PTHR10459">
    <property type="entry name" value="DNA LIGASE"/>
    <property type="match status" value="1"/>
</dbReference>
<dbReference type="InterPro" id="IPR000182">
    <property type="entry name" value="GNAT_dom"/>
</dbReference>
<dbReference type="Gene3D" id="3.90.228.10">
    <property type="match status" value="1"/>
</dbReference>
<dbReference type="CDD" id="cd04301">
    <property type="entry name" value="NAT_SF"/>
    <property type="match status" value="1"/>
</dbReference>
<evidence type="ECO:0000256" key="1">
    <source>
        <dbReference type="ARBA" id="ARBA00022676"/>
    </source>
</evidence>
<accession>A0A1I7U265</accession>
<dbReference type="SUPFAM" id="SSF56399">
    <property type="entry name" value="ADP-ribosylation"/>
    <property type="match status" value="1"/>
</dbReference>
<evidence type="ECO:0000256" key="5">
    <source>
        <dbReference type="RuleBase" id="RU362114"/>
    </source>
</evidence>
<dbReference type="GO" id="GO:1990404">
    <property type="term" value="F:NAD+-protein mono-ADP-ribosyltransferase activity"/>
    <property type="evidence" value="ECO:0007669"/>
    <property type="project" value="TreeGrafter"/>
</dbReference>
<keyword evidence="9" id="KW-1185">Reference proteome</keyword>